<dbReference type="Pfam" id="PF00144">
    <property type="entry name" value="Beta-lactamase"/>
    <property type="match status" value="1"/>
</dbReference>
<dbReference type="InterPro" id="IPR050491">
    <property type="entry name" value="AmpC-like"/>
</dbReference>
<feature type="transmembrane region" description="Helical" evidence="1">
    <location>
        <begin position="517"/>
        <end position="542"/>
    </location>
</feature>
<dbReference type="RefSeq" id="WP_344030490.1">
    <property type="nucleotide sequence ID" value="NZ_BAAAJK010000063.1"/>
</dbReference>
<name>A0ABP4J0F8_9PSEU</name>
<keyword evidence="1" id="KW-1133">Transmembrane helix</keyword>
<keyword evidence="4" id="KW-0378">Hydrolase</keyword>
<gene>
    <name evidence="4" type="ORF">GCM10009613_65080</name>
</gene>
<dbReference type="EMBL" id="BAAAJK010000063">
    <property type="protein sequence ID" value="GAA1403653.1"/>
    <property type="molecule type" value="Genomic_DNA"/>
</dbReference>
<evidence type="ECO:0000313" key="4">
    <source>
        <dbReference type="EMBL" id="GAA1403653.1"/>
    </source>
</evidence>
<keyword evidence="5" id="KW-1185">Reference proteome</keyword>
<keyword evidence="1" id="KW-0812">Transmembrane</keyword>
<feature type="transmembrane region" description="Helical" evidence="1">
    <location>
        <begin position="601"/>
        <end position="622"/>
    </location>
</feature>
<accession>A0ABP4J0F8</accession>
<evidence type="ECO:0000259" key="3">
    <source>
        <dbReference type="Pfam" id="PF00144"/>
    </source>
</evidence>
<comment type="caution">
    <text evidence="4">The sequence shown here is derived from an EMBL/GenBank/DDBJ whole genome shotgun (WGS) entry which is preliminary data.</text>
</comment>
<evidence type="ECO:0000256" key="1">
    <source>
        <dbReference type="SAM" id="Phobius"/>
    </source>
</evidence>
<dbReference type="Proteomes" id="UP001501414">
    <property type="component" value="Unassembled WGS sequence"/>
</dbReference>
<organism evidence="4 5">
    <name type="scientific">Pseudonocardia kongjuensis</name>
    <dbReference type="NCBI Taxonomy" id="102227"/>
    <lineage>
        <taxon>Bacteria</taxon>
        <taxon>Bacillati</taxon>
        <taxon>Actinomycetota</taxon>
        <taxon>Actinomycetes</taxon>
        <taxon>Pseudonocardiales</taxon>
        <taxon>Pseudonocardiaceae</taxon>
        <taxon>Pseudonocardia</taxon>
    </lineage>
</organism>
<dbReference type="InterPro" id="IPR012338">
    <property type="entry name" value="Beta-lactam/transpept-like"/>
</dbReference>
<dbReference type="PROSITE" id="PS51257">
    <property type="entry name" value="PROKAR_LIPOPROTEIN"/>
    <property type="match status" value="1"/>
</dbReference>
<sequence>MRRSRIWSPGRGAPVRRALTTLVATGVALLVAAGCAAPAPVDPGPPPVPAAPVTADLTRADVDAWLDGLLPAALERSGIAGAAVAVVHDGEVLTARGFGHAGSAPVDPDRTLFRVGSVSKVVTATAVLQQVEQGRIDLDADVRQYLDFALPLRFDPPVTMRHLLTHTAGFEERVRGLIVHGEESPDLRTALVEDPPEQVFAPGTTPGYSNYGYALAGYVVERVTGTPFDEQVRRAVLEPAGMSSSTFAQPLPAELRDRLSAGYLSTDGPPMPFETVGVAPAGSLTASATDMARFVRALLDEPGAGSLLAPRTAELMRSPGLGPDTLGTFAQGPRMTLGMFDESRNGRQVLGHGGDTTQFHSHLQVYPAERTGVFVSLNSTGRGGIDTLEIRRALLDGFADRYFPAGGDPAPPVTGADAAAVAGTYESTRASYSTFLSALGLVGQTEVTARPDGTLLVTPGPGSAQPVGYRAIRPAVWQEIGGQRVLTTRTTGDRVTGIGFESAFTLQRTGPFRDASIAVPVLAASVVTLLVGLLAWPAGALLRRRGMPARASLGRADRILHLLTRFAAGCALVALAGWTAVVSLVSGLAEVPVPLLHGLQAAQWIALNGTLVAAAAVVTAVRGGAGRWQVGGRIGLLLGLAGVAWIAIAFGLLSSSVGY</sequence>
<keyword evidence="2" id="KW-0732">Signal</keyword>
<proteinExistence type="predicted"/>
<feature type="chain" id="PRO_5046570539" evidence="2">
    <location>
        <begin position="37"/>
        <end position="659"/>
    </location>
</feature>
<evidence type="ECO:0000313" key="5">
    <source>
        <dbReference type="Proteomes" id="UP001501414"/>
    </source>
</evidence>
<feature type="transmembrane region" description="Helical" evidence="1">
    <location>
        <begin position="634"/>
        <end position="653"/>
    </location>
</feature>
<dbReference type="InterPro" id="IPR001466">
    <property type="entry name" value="Beta-lactam-related"/>
</dbReference>
<feature type="transmembrane region" description="Helical" evidence="1">
    <location>
        <begin position="562"/>
        <end position="589"/>
    </location>
</feature>
<dbReference type="PANTHER" id="PTHR46825:SF9">
    <property type="entry name" value="BETA-LACTAMASE-RELATED DOMAIN-CONTAINING PROTEIN"/>
    <property type="match status" value="1"/>
</dbReference>
<reference evidence="5" key="1">
    <citation type="journal article" date="2019" name="Int. J. Syst. Evol. Microbiol.">
        <title>The Global Catalogue of Microorganisms (GCM) 10K type strain sequencing project: providing services to taxonomists for standard genome sequencing and annotation.</title>
        <authorList>
            <consortium name="The Broad Institute Genomics Platform"/>
            <consortium name="The Broad Institute Genome Sequencing Center for Infectious Disease"/>
            <person name="Wu L."/>
            <person name="Ma J."/>
        </authorList>
    </citation>
    <scope>NUCLEOTIDE SEQUENCE [LARGE SCALE GENOMIC DNA]</scope>
    <source>
        <strain evidence="5">JCM 11896</strain>
    </source>
</reference>
<dbReference type="GO" id="GO:0016787">
    <property type="term" value="F:hydrolase activity"/>
    <property type="evidence" value="ECO:0007669"/>
    <property type="project" value="UniProtKB-KW"/>
</dbReference>
<dbReference type="PANTHER" id="PTHR46825">
    <property type="entry name" value="D-ALANYL-D-ALANINE-CARBOXYPEPTIDASE/ENDOPEPTIDASE AMPH"/>
    <property type="match status" value="1"/>
</dbReference>
<feature type="domain" description="Beta-lactamase-related" evidence="3">
    <location>
        <begin position="68"/>
        <end position="392"/>
    </location>
</feature>
<evidence type="ECO:0000256" key="2">
    <source>
        <dbReference type="SAM" id="SignalP"/>
    </source>
</evidence>
<protein>
    <submittedName>
        <fullName evidence="4">Serine hydrolase</fullName>
    </submittedName>
</protein>
<dbReference type="Gene3D" id="3.40.710.10">
    <property type="entry name" value="DD-peptidase/beta-lactamase superfamily"/>
    <property type="match status" value="1"/>
</dbReference>
<keyword evidence="1" id="KW-0472">Membrane</keyword>
<dbReference type="SUPFAM" id="SSF56601">
    <property type="entry name" value="beta-lactamase/transpeptidase-like"/>
    <property type="match status" value="1"/>
</dbReference>
<feature type="signal peptide" evidence="2">
    <location>
        <begin position="1"/>
        <end position="36"/>
    </location>
</feature>